<organism evidence="2 3">
    <name type="scientific">Rhizopogon vinicolor AM-OR11-026</name>
    <dbReference type="NCBI Taxonomy" id="1314800"/>
    <lineage>
        <taxon>Eukaryota</taxon>
        <taxon>Fungi</taxon>
        <taxon>Dikarya</taxon>
        <taxon>Basidiomycota</taxon>
        <taxon>Agaricomycotina</taxon>
        <taxon>Agaricomycetes</taxon>
        <taxon>Agaricomycetidae</taxon>
        <taxon>Boletales</taxon>
        <taxon>Suillineae</taxon>
        <taxon>Rhizopogonaceae</taxon>
        <taxon>Rhizopogon</taxon>
    </lineage>
</organism>
<reference evidence="2 3" key="1">
    <citation type="submission" date="2016-06" db="EMBL/GenBank/DDBJ databases">
        <title>Comparative genomics of the ectomycorrhizal sister species Rhizopogon vinicolor and Rhizopogon vesiculosus (Basidiomycota: Boletales) reveals a divergence of the mating type B locus.</title>
        <authorList>
            <consortium name="DOE Joint Genome Institute"/>
            <person name="Mujic A.B."/>
            <person name="Kuo A."/>
            <person name="Tritt A."/>
            <person name="Lipzen A."/>
            <person name="Chen C."/>
            <person name="Johnson J."/>
            <person name="Sharma A."/>
            <person name="Barry K."/>
            <person name="Grigoriev I.V."/>
            <person name="Spatafora J.W."/>
        </authorList>
    </citation>
    <scope>NUCLEOTIDE SEQUENCE [LARGE SCALE GENOMIC DNA]</scope>
    <source>
        <strain evidence="2 3">AM-OR11-026</strain>
    </source>
</reference>
<evidence type="ECO:0000259" key="1">
    <source>
        <dbReference type="Pfam" id="PF22936"/>
    </source>
</evidence>
<keyword evidence="3" id="KW-1185">Reference proteome</keyword>
<dbReference type="InParanoid" id="A0A1B7MDB1"/>
<dbReference type="Proteomes" id="UP000092154">
    <property type="component" value="Unassembled WGS sequence"/>
</dbReference>
<dbReference type="InterPro" id="IPR054722">
    <property type="entry name" value="PolX-like_BBD"/>
</dbReference>
<dbReference type="STRING" id="1314800.A0A1B7MDB1"/>
<feature type="domain" description="Retrovirus-related Pol polyprotein from transposon TNT 1-94-like beta-barrel" evidence="1">
    <location>
        <begin position="37"/>
        <end position="82"/>
    </location>
</feature>
<evidence type="ECO:0000313" key="3">
    <source>
        <dbReference type="Proteomes" id="UP000092154"/>
    </source>
</evidence>
<dbReference type="OrthoDB" id="5598079at2759"/>
<dbReference type="Pfam" id="PF22936">
    <property type="entry name" value="Pol_BBD"/>
    <property type="match status" value="1"/>
</dbReference>
<protein>
    <recommendedName>
        <fullName evidence="1">Retrovirus-related Pol polyprotein from transposon TNT 1-94-like beta-barrel domain-containing protein</fullName>
    </recommendedName>
</protein>
<name>A0A1B7MDB1_9AGAM</name>
<dbReference type="EMBL" id="KV450231">
    <property type="protein sequence ID" value="OAX30587.1"/>
    <property type="molecule type" value="Genomic_DNA"/>
</dbReference>
<evidence type="ECO:0000313" key="2">
    <source>
        <dbReference type="EMBL" id="OAX30587.1"/>
    </source>
</evidence>
<feature type="non-terminal residue" evidence="2">
    <location>
        <position position="86"/>
    </location>
</feature>
<proteinExistence type="predicted"/>
<accession>A0A1B7MDB1</accession>
<sequence length="86" mass="9576">MSQSAPEITQFAGHTGFHSFDPSHPRYPLQLDACVEWNADTGATSHMIPHCHWLRNYVPKQVPIRLADNNTVYSAGEGTVVFNPIV</sequence>
<dbReference type="AlphaFoldDB" id="A0A1B7MDB1"/>
<gene>
    <name evidence="2" type="ORF">K503DRAFT_705067</name>
</gene>